<organism evidence="1 2">
    <name type="scientific">Paeniglutamicibacter kerguelensis</name>
    <dbReference type="NCBI Taxonomy" id="254788"/>
    <lineage>
        <taxon>Bacteria</taxon>
        <taxon>Bacillati</taxon>
        <taxon>Actinomycetota</taxon>
        <taxon>Actinomycetes</taxon>
        <taxon>Micrococcales</taxon>
        <taxon>Micrococcaceae</taxon>
        <taxon>Paeniglutamicibacter</taxon>
    </lineage>
</organism>
<name>A0ABS4XGE1_9MICC</name>
<protein>
    <recommendedName>
        <fullName evidence="3">Secreted protein</fullName>
    </recommendedName>
</protein>
<dbReference type="Proteomes" id="UP001296993">
    <property type="component" value="Unassembled WGS sequence"/>
</dbReference>
<reference evidence="1 2" key="1">
    <citation type="submission" date="2021-03" db="EMBL/GenBank/DDBJ databases">
        <title>Sequencing the genomes of 1000 actinobacteria strains.</title>
        <authorList>
            <person name="Klenk H.-P."/>
        </authorList>
    </citation>
    <scope>NUCLEOTIDE SEQUENCE [LARGE SCALE GENOMIC DNA]</scope>
    <source>
        <strain evidence="1 2">DSM 15797</strain>
    </source>
</reference>
<comment type="caution">
    <text evidence="1">The sequence shown here is derived from an EMBL/GenBank/DDBJ whole genome shotgun (WGS) entry which is preliminary data.</text>
</comment>
<dbReference type="RefSeq" id="WP_209999867.1">
    <property type="nucleotide sequence ID" value="NZ_BAAAJY010000011.1"/>
</dbReference>
<dbReference type="EMBL" id="JAGIOF010000001">
    <property type="protein sequence ID" value="MBP2387544.1"/>
    <property type="molecule type" value="Genomic_DNA"/>
</dbReference>
<gene>
    <name evidence="1" type="ORF">JOF47_003055</name>
</gene>
<evidence type="ECO:0008006" key="3">
    <source>
        <dbReference type="Google" id="ProtNLM"/>
    </source>
</evidence>
<evidence type="ECO:0000313" key="2">
    <source>
        <dbReference type="Proteomes" id="UP001296993"/>
    </source>
</evidence>
<dbReference type="PROSITE" id="PS51257">
    <property type="entry name" value="PROKAR_LIPOPROTEIN"/>
    <property type="match status" value="1"/>
</dbReference>
<proteinExistence type="predicted"/>
<evidence type="ECO:0000313" key="1">
    <source>
        <dbReference type="EMBL" id="MBP2387544.1"/>
    </source>
</evidence>
<accession>A0ABS4XGE1</accession>
<sequence length="169" mass="18040">MASRRSGTHRHAVLGTTTVLLLGGGMLLATTACIPQYFGSRPCMPPDYVVAPSSLRAGEDLKISAPDATCDPRYGERAQIQIELLNGQNEVLLTKLAPMGDAGSFEHTLRIPATTKPGSYSISASPFNVDWCDDTGKNNRLENPGFGQSGVIEVRAACATPYVAFRVVK</sequence>
<keyword evidence="2" id="KW-1185">Reference proteome</keyword>